<keyword evidence="2" id="KW-1185">Reference proteome</keyword>
<proteinExistence type="predicted"/>
<organism evidence="1 2">
    <name type="scientific">Cladosporium halotolerans</name>
    <dbReference type="NCBI Taxonomy" id="1052096"/>
    <lineage>
        <taxon>Eukaryota</taxon>
        <taxon>Fungi</taxon>
        <taxon>Dikarya</taxon>
        <taxon>Ascomycota</taxon>
        <taxon>Pezizomycotina</taxon>
        <taxon>Dothideomycetes</taxon>
        <taxon>Dothideomycetidae</taxon>
        <taxon>Cladosporiales</taxon>
        <taxon>Cladosporiaceae</taxon>
        <taxon>Cladosporium</taxon>
    </lineage>
</organism>
<reference evidence="1 2" key="1">
    <citation type="journal article" date="2020" name="Microbiol. Resour. Announc.">
        <title>Draft Genome Sequence of a Cladosporium Species Isolated from the Mesophotic Ascidian Didemnum maculosum.</title>
        <authorList>
            <person name="Gioti A."/>
            <person name="Siaperas R."/>
            <person name="Nikolaivits E."/>
            <person name="Le Goff G."/>
            <person name="Ouazzani J."/>
            <person name="Kotoulas G."/>
            <person name="Topakas E."/>
        </authorList>
    </citation>
    <scope>NUCLEOTIDE SEQUENCE [LARGE SCALE GENOMIC DNA]</scope>
    <source>
        <strain evidence="1 2">TM138-S3</strain>
    </source>
</reference>
<name>A0AB34KPF2_9PEZI</name>
<sequence>MAFSATIPASVLSAINSLHLERAENLEVYASASPLTAQVAREAAALATQISITPEATETSSPALSSLAAKSASQAAALISRSKKALVKAWSTHLSRGKKTTARMFAGNPIPAIVCGSEILFDPREEVAKPARPSFIVHRVRFEADGEENDPYRPMRVLAIAQKLMMERRGCR</sequence>
<evidence type="ECO:0000313" key="1">
    <source>
        <dbReference type="EMBL" id="KAL1584944.1"/>
    </source>
</evidence>
<evidence type="ECO:0000313" key="2">
    <source>
        <dbReference type="Proteomes" id="UP000803884"/>
    </source>
</evidence>
<protein>
    <submittedName>
        <fullName evidence="1">Uncharacterized protein</fullName>
    </submittedName>
</protein>
<dbReference type="RefSeq" id="XP_069228050.1">
    <property type="nucleotide sequence ID" value="XM_069374780.1"/>
</dbReference>
<dbReference type="Proteomes" id="UP000803884">
    <property type="component" value="Unassembled WGS sequence"/>
</dbReference>
<accession>A0AB34KPF2</accession>
<dbReference type="AlphaFoldDB" id="A0AB34KPF2"/>
<gene>
    <name evidence="1" type="ORF">WHR41_06175</name>
</gene>
<dbReference type="GeneID" id="96007618"/>
<comment type="caution">
    <text evidence="1">The sequence shown here is derived from an EMBL/GenBank/DDBJ whole genome shotgun (WGS) entry which is preliminary data.</text>
</comment>
<dbReference type="EMBL" id="JAAQHG020000022">
    <property type="protein sequence ID" value="KAL1584944.1"/>
    <property type="molecule type" value="Genomic_DNA"/>
</dbReference>